<dbReference type="InterPro" id="IPR013815">
    <property type="entry name" value="ATP_grasp_subdomain_1"/>
</dbReference>
<keyword evidence="2" id="KW-0418">Kinase</keyword>
<name>A0A1I4NKN4_9GAMM</name>
<keyword evidence="3" id="KW-1185">Reference proteome</keyword>
<dbReference type="STRING" id="488535.SAMN04487963_1466"/>
<keyword evidence="2" id="KW-0670">Pyruvate</keyword>
<evidence type="ECO:0000259" key="1">
    <source>
        <dbReference type="Pfam" id="PF01326"/>
    </source>
</evidence>
<accession>A0A1I4NKN4</accession>
<dbReference type="InterPro" id="IPR002192">
    <property type="entry name" value="PPDK_AMP/ATP-bd"/>
</dbReference>
<dbReference type="Proteomes" id="UP000198519">
    <property type="component" value="Unassembled WGS sequence"/>
</dbReference>
<protein>
    <submittedName>
        <fullName evidence="2">Pyruvate phosphate dikinase, PEP/pyruvate binding domain</fullName>
    </submittedName>
</protein>
<dbReference type="GO" id="GO:0005524">
    <property type="term" value="F:ATP binding"/>
    <property type="evidence" value="ECO:0007669"/>
    <property type="project" value="InterPro"/>
</dbReference>
<organism evidence="2 3">
    <name type="scientific">Marinobacter zhejiangensis</name>
    <dbReference type="NCBI Taxonomy" id="488535"/>
    <lineage>
        <taxon>Bacteria</taxon>
        <taxon>Pseudomonadati</taxon>
        <taxon>Pseudomonadota</taxon>
        <taxon>Gammaproteobacteria</taxon>
        <taxon>Pseudomonadales</taxon>
        <taxon>Marinobacteraceae</taxon>
        <taxon>Marinobacter</taxon>
    </lineage>
</organism>
<dbReference type="SUPFAM" id="SSF56059">
    <property type="entry name" value="Glutathione synthetase ATP-binding domain-like"/>
    <property type="match status" value="1"/>
</dbReference>
<dbReference type="Gene3D" id="3.30.1490.20">
    <property type="entry name" value="ATP-grasp fold, A domain"/>
    <property type="match status" value="1"/>
</dbReference>
<keyword evidence="2" id="KW-0808">Transferase</keyword>
<evidence type="ECO:0000313" key="2">
    <source>
        <dbReference type="EMBL" id="SFM16082.1"/>
    </source>
</evidence>
<gene>
    <name evidence="2" type="ORF">SAMN04487963_1466</name>
</gene>
<sequence>MTGAARTDPSADRVSTGHEGLDQVLDSLRIGDNVVWRVRDIDDYRRFVTPFITAAANAGRRIIYLRFGQHPPLVTSDSNVLRVDLNALDGFEAFTGQVWRLIEEHGHGAFYICDCLSDLLDAWATDAMVGHFFRVVCPFLFKLDTVAWFALHPSRHSHTTLDRIRETTQVLVDVHRAGDNVQIQPIKVWRRQSPTMFLPHREDNGLFRPVTDSSDATRLQAAIEQEEPQPQPLLDYWDRLFMELAETPADSPACHDVRERVLRVLISRDPGILALAIQYLQQDELLAIRSRMVGSGYIGGKATGMLLARSILLQTDPELWSQHLEPHDSSFLGTDVYYAFLVHNNLWPALMRQRSTDGYLSEAPTLQQGILNGQFPEEYRSELGRLLDHYGQYPILVRSSSLQEDSFGSAFAGKYDSIFLVNQGSPEQRLAALEDAIRQVYASTMSEDALVYRRQRGLDEREEPMALLVQRVNGRFHGQYYLPDAAGVGVSRNTFAWDGDMDPAAGMVRMVLGLGTRAVDRIEGDHACVMALDYPSRRPFRNDDERYRFSQHLVDVLDTAGNGLETLPLSRLCEVTSDLPLEQLAEPDRDASERARELGLPAPVWRLTFQPLARRTDFTGRVQRLLNTLETVYQHTVDVEFTVHIGERGSPSFNLVQCRPLATVGDSTPAAIPDALPSRQVLFRSEGHFMGGNLNLTIKRVIRVNATTYAQLSQQARYRVAGVIRELVRKTPAGQKVMLIGPGRWGTSSPELGVPVRFADIAGITALVEVAEASGAMVPDLSYGSHFFQDLVETGIAYIALFPEDGQCHYHPDHLARFASTVQLLPENIDDIPPGTVELYDLAKRPLSLCGDIVGQRLVCFAQVADVEF</sequence>
<dbReference type="EMBL" id="FOUE01000002">
    <property type="protein sequence ID" value="SFM16082.1"/>
    <property type="molecule type" value="Genomic_DNA"/>
</dbReference>
<dbReference type="GO" id="GO:0016301">
    <property type="term" value="F:kinase activity"/>
    <property type="evidence" value="ECO:0007669"/>
    <property type="project" value="UniProtKB-KW"/>
</dbReference>
<feature type="domain" description="Pyruvate phosphate dikinase AMP/ATP-binding" evidence="1">
    <location>
        <begin position="297"/>
        <end position="676"/>
    </location>
</feature>
<reference evidence="3" key="1">
    <citation type="submission" date="2016-10" db="EMBL/GenBank/DDBJ databases">
        <authorList>
            <person name="Varghese N."/>
            <person name="Submissions S."/>
        </authorList>
    </citation>
    <scope>NUCLEOTIDE SEQUENCE [LARGE SCALE GENOMIC DNA]</scope>
    <source>
        <strain evidence="3">CGMCC 1.7061</strain>
    </source>
</reference>
<evidence type="ECO:0000313" key="3">
    <source>
        <dbReference type="Proteomes" id="UP000198519"/>
    </source>
</evidence>
<dbReference type="OrthoDB" id="9812167at2"/>
<proteinExistence type="predicted"/>
<dbReference type="RefSeq" id="WP_092021264.1">
    <property type="nucleotide sequence ID" value="NZ_FOUE01000002.1"/>
</dbReference>
<dbReference type="AlphaFoldDB" id="A0A1I4NKN4"/>
<dbReference type="Pfam" id="PF01326">
    <property type="entry name" value="PPDK_N"/>
    <property type="match status" value="1"/>
</dbReference>